<comment type="similarity">
    <text evidence="1">Belongs to the glycosyltransferase 2 family.</text>
</comment>
<accession>A0A085GB60</accession>
<evidence type="ECO:0000259" key="4">
    <source>
        <dbReference type="Pfam" id="PF00535"/>
    </source>
</evidence>
<dbReference type="SUPFAM" id="SSF53448">
    <property type="entry name" value="Nucleotide-diphospho-sugar transferases"/>
    <property type="match status" value="1"/>
</dbReference>
<dbReference type="GO" id="GO:0016757">
    <property type="term" value="F:glycosyltransferase activity"/>
    <property type="evidence" value="ECO:0007669"/>
    <property type="project" value="UniProtKB-KW"/>
</dbReference>
<dbReference type="EC" id="2.-.-.-" evidence="5"/>
<keyword evidence="3 5" id="KW-0808">Transferase</keyword>
<dbReference type="Proteomes" id="UP000028653">
    <property type="component" value="Unassembled WGS sequence"/>
</dbReference>
<dbReference type="CDD" id="cd02526">
    <property type="entry name" value="GT2_RfbF_like"/>
    <property type="match status" value="1"/>
</dbReference>
<evidence type="ECO:0000313" key="5">
    <source>
        <dbReference type="EMBL" id="KFC80955.1"/>
    </source>
</evidence>
<dbReference type="Pfam" id="PF00535">
    <property type="entry name" value="Glycos_transf_2"/>
    <property type="match status" value="1"/>
</dbReference>
<dbReference type="PANTHER" id="PTHR43179">
    <property type="entry name" value="RHAMNOSYLTRANSFERASE WBBL"/>
    <property type="match status" value="1"/>
</dbReference>
<dbReference type="eggNOG" id="COG1216">
    <property type="taxonomic scope" value="Bacteria"/>
</dbReference>
<dbReference type="PANTHER" id="PTHR43179:SF12">
    <property type="entry name" value="GALACTOFURANOSYLTRANSFERASE GLFT2"/>
    <property type="match status" value="1"/>
</dbReference>
<evidence type="ECO:0000256" key="1">
    <source>
        <dbReference type="ARBA" id="ARBA00006739"/>
    </source>
</evidence>
<dbReference type="InterPro" id="IPR006446">
    <property type="entry name" value="RhaTrfase"/>
</dbReference>
<reference evidence="5 6" key="1">
    <citation type="submission" date="2014-05" db="EMBL/GenBank/DDBJ databases">
        <title>ATOL: Assembling a taxonomically balanced genome-scale reconstruction of the evolutionary history of the Enterobacteriaceae.</title>
        <authorList>
            <person name="Plunkett G.III."/>
            <person name="Neeno-Eckwall E.C."/>
            <person name="Glasner J.D."/>
            <person name="Perna N.T."/>
        </authorList>
    </citation>
    <scope>NUCLEOTIDE SEQUENCE [LARGE SCALE GENOMIC DNA]</scope>
    <source>
        <strain evidence="5 6">ATCC 33320</strain>
    </source>
</reference>
<sequence>MRDYELKIVGIVVLYNPDAQALYALLNGAIKQLTNIILIDNSETEGTVDLTEVIKGYSHMITYIHADGNVGIAAAQNIGIQSARKIQATHVLLLDQDSLLPKEMVSKLLDTELILLNDGVKIAAIGPAFFDVKTKKTSGAIIMKPFYKKMIPVSNKDIIATDYLIASGSLIRTEVFDKVGMMDESLFIDLVDIEWCERCNRKGYYSYIAPNLIMNHNIGSKAVRVMGKNLIIHNDFRHYFVVRNIIFLLFKNSLSFRHKVFLTLRLPLFIVTHSLFAKNKILKIKLFITAIKDGFNNKMGRGHFY</sequence>
<protein>
    <submittedName>
        <fullName evidence="5">dTDP-rhamnosyl transferase</fullName>
        <ecNumber evidence="5">2.-.-.-</ecNumber>
        <ecNumber evidence="5">2.4.1.-</ecNumber>
    </submittedName>
</protein>
<keyword evidence="6" id="KW-1185">Reference proteome</keyword>
<feature type="domain" description="Glycosyltransferase 2-like" evidence="4">
    <location>
        <begin position="11"/>
        <end position="177"/>
    </location>
</feature>
<dbReference type="InterPro" id="IPR029044">
    <property type="entry name" value="Nucleotide-diphossugar_trans"/>
</dbReference>
<dbReference type="InterPro" id="IPR001173">
    <property type="entry name" value="Glyco_trans_2-like"/>
</dbReference>
<dbReference type="EMBL" id="JMPI01000034">
    <property type="protein sequence ID" value="KFC80955.1"/>
    <property type="molecule type" value="Genomic_DNA"/>
</dbReference>
<gene>
    <name evidence="5" type="ORF">GBAG_2601</name>
</gene>
<dbReference type="AlphaFoldDB" id="A0A085GB60"/>
<dbReference type="Gene3D" id="3.90.550.10">
    <property type="entry name" value="Spore Coat Polysaccharide Biosynthesis Protein SpsA, Chain A"/>
    <property type="match status" value="1"/>
</dbReference>
<evidence type="ECO:0000256" key="2">
    <source>
        <dbReference type="ARBA" id="ARBA00022676"/>
    </source>
</evidence>
<comment type="caution">
    <text evidence="5">The sequence shown here is derived from an EMBL/GenBank/DDBJ whole genome shotgun (WGS) entry which is preliminary data.</text>
</comment>
<name>A0A085GB60_9ENTR</name>
<dbReference type="NCBIfam" id="TIGR01556">
    <property type="entry name" value="rhamnosyltran"/>
    <property type="match status" value="1"/>
</dbReference>
<dbReference type="STRING" id="1006004.GBAG_2601"/>
<keyword evidence="2 5" id="KW-0328">Glycosyltransferase</keyword>
<proteinExistence type="inferred from homology"/>
<dbReference type="EC" id="2.4.1.-" evidence="5"/>
<evidence type="ECO:0000313" key="6">
    <source>
        <dbReference type="Proteomes" id="UP000028653"/>
    </source>
</evidence>
<dbReference type="OrthoDB" id="9771846at2"/>
<dbReference type="RefSeq" id="WP_034496582.1">
    <property type="nucleotide sequence ID" value="NZ_JMPI01000034.1"/>
</dbReference>
<evidence type="ECO:0000256" key="3">
    <source>
        <dbReference type="ARBA" id="ARBA00022679"/>
    </source>
</evidence>
<organism evidence="5 6">
    <name type="scientific">Buttiauxella agrestis ATCC 33320</name>
    <dbReference type="NCBI Taxonomy" id="1006004"/>
    <lineage>
        <taxon>Bacteria</taxon>
        <taxon>Pseudomonadati</taxon>
        <taxon>Pseudomonadota</taxon>
        <taxon>Gammaproteobacteria</taxon>
        <taxon>Enterobacterales</taxon>
        <taxon>Enterobacteriaceae</taxon>
        <taxon>Buttiauxella</taxon>
    </lineage>
</organism>